<dbReference type="KEGG" id="och:CES85_1142"/>
<dbReference type="EMBL" id="CP022604">
    <property type="protein sequence ID" value="ASV85806.1"/>
    <property type="molecule type" value="Genomic_DNA"/>
</dbReference>
<evidence type="ECO:0000313" key="2">
    <source>
        <dbReference type="EMBL" id="ASV85806.1"/>
    </source>
</evidence>
<feature type="region of interest" description="Disordered" evidence="1">
    <location>
        <begin position="1"/>
        <end position="27"/>
    </location>
</feature>
<reference evidence="2 3" key="1">
    <citation type="submission" date="2017-07" db="EMBL/GenBank/DDBJ databases">
        <title>Phylogenetic study on the rhizospheric bacterium Ochrobactrum sp. A44.</title>
        <authorList>
            <person name="Krzyzanowska D.M."/>
            <person name="Ossowicki A."/>
            <person name="Rajewska M."/>
            <person name="Maciag T."/>
            <person name="Kaczynski Z."/>
            <person name="Czerwicka M."/>
            <person name="Jafra S."/>
        </authorList>
    </citation>
    <scope>NUCLEOTIDE SEQUENCE [LARGE SCALE GENOMIC DNA]</scope>
    <source>
        <strain evidence="2 3">A44</strain>
    </source>
</reference>
<proteinExistence type="predicted"/>
<dbReference type="Proteomes" id="UP000215256">
    <property type="component" value="Chromosome 1"/>
</dbReference>
<evidence type="ECO:0000256" key="1">
    <source>
        <dbReference type="SAM" id="MobiDB-lite"/>
    </source>
</evidence>
<name>A0A248UGJ5_9HYPH</name>
<evidence type="ECO:0000313" key="3">
    <source>
        <dbReference type="Proteomes" id="UP000215256"/>
    </source>
</evidence>
<protein>
    <submittedName>
        <fullName evidence="2">Uncharacterized protein</fullName>
    </submittedName>
</protein>
<dbReference type="AlphaFoldDB" id="A0A248UGJ5"/>
<organism evidence="2 3">
    <name type="scientific">Ochrobactrum quorumnocens</name>
    <dbReference type="NCBI Taxonomy" id="271865"/>
    <lineage>
        <taxon>Bacteria</taxon>
        <taxon>Pseudomonadati</taxon>
        <taxon>Pseudomonadota</taxon>
        <taxon>Alphaproteobacteria</taxon>
        <taxon>Hyphomicrobiales</taxon>
        <taxon>Brucellaceae</taxon>
        <taxon>Brucella/Ochrobactrum group</taxon>
        <taxon>Ochrobactrum</taxon>
    </lineage>
</organism>
<accession>A0A248UGJ5</accession>
<sequence length="48" mass="5314">MQLAGGSTTVHLIKTSKRSEQQTTKNAARKPRLFVHLTALRALPTLIE</sequence>
<feature type="compositionally biased region" description="Polar residues" evidence="1">
    <location>
        <begin position="1"/>
        <end position="10"/>
    </location>
</feature>
<gene>
    <name evidence="2" type="ORF">CES85_1142</name>
</gene>